<protein>
    <submittedName>
        <fullName evidence="1">WbqC-like protein family protein</fullName>
    </submittedName>
</protein>
<accession>A0A1H5Y2U7</accession>
<sequence length="202" mass="24084">MSKGILLPALFLPNISYFHVIKNHEEPILIEQFENFPKQTFRTRAKIATANGTLDLIVPTVHGKRMHVPMKDIRINYDHPWQRLHWLSLQTAYRSSPYFEYYEDDFAPFFEKKFEFLLDFNVQQLEMMLKMLKLKRDISFTDSYQYAEGEMDYRNVFRPKSNPLQNPAKPYYQLFEENNGFRSNLSAVDLLFNHGPQAKNFL</sequence>
<dbReference type="Pfam" id="PF08889">
    <property type="entry name" value="WbqC"/>
    <property type="match status" value="1"/>
</dbReference>
<evidence type="ECO:0000313" key="2">
    <source>
        <dbReference type="Proteomes" id="UP000236731"/>
    </source>
</evidence>
<keyword evidence="2" id="KW-1185">Reference proteome</keyword>
<dbReference type="RefSeq" id="WP_103906119.1">
    <property type="nucleotide sequence ID" value="NZ_CP049246.1"/>
</dbReference>
<dbReference type="OrthoDB" id="1523452at2"/>
<name>A0A1H5Y2U7_9SPHI</name>
<proteinExistence type="predicted"/>
<reference evidence="2" key="1">
    <citation type="submission" date="2016-10" db="EMBL/GenBank/DDBJ databases">
        <authorList>
            <person name="Varghese N."/>
            <person name="Submissions S."/>
        </authorList>
    </citation>
    <scope>NUCLEOTIDE SEQUENCE [LARGE SCALE GENOMIC DNA]</scope>
    <source>
        <strain evidence="2">DSM 22361</strain>
    </source>
</reference>
<dbReference type="InterPro" id="IPR014985">
    <property type="entry name" value="WbqC"/>
</dbReference>
<evidence type="ECO:0000313" key="1">
    <source>
        <dbReference type="EMBL" id="SEG18291.1"/>
    </source>
</evidence>
<dbReference type="EMBL" id="FNUT01000005">
    <property type="protein sequence ID" value="SEG18291.1"/>
    <property type="molecule type" value="Genomic_DNA"/>
</dbReference>
<organism evidence="1 2">
    <name type="scientific">Sphingobacterium lactis</name>
    <dbReference type="NCBI Taxonomy" id="797291"/>
    <lineage>
        <taxon>Bacteria</taxon>
        <taxon>Pseudomonadati</taxon>
        <taxon>Bacteroidota</taxon>
        <taxon>Sphingobacteriia</taxon>
        <taxon>Sphingobacteriales</taxon>
        <taxon>Sphingobacteriaceae</taxon>
        <taxon>Sphingobacterium</taxon>
    </lineage>
</organism>
<gene>
    <name evidence="1" type="ORF">SAMN05421877_105215</name>
</gene>
<dbReference type="AlphaFoldDB" id="A0A1H5Y2U7"/>
<dbReference type="Proteomes" id="UP000236731">
    <property type="component" value="Unassembled WGS sequence"/>
</dbReference>